<gene>
    <name evidence="2" type="ORF">B5D80_31995</name>
</gene>
<evidence type="ECO:0000313" key="3">
    <source>
        <dbReference type="Proteomes" id="UP000197174"/>
    </source>
</evidence>
<sequence>YNQGLGEIDWAGVHHGKGHRTTTIPTYPFERRELSAPRFPGSAARRRPEPEVPVPAAGDGAVGHPLFDRHYEH</sequence>
<name>A0A246R8Q0_9ACTN</name>
<evidence type="ECO:0000256" key="1">
    <source>
        <dbReference type="SAM" id="MobiDB-lite"/>
    </source>
</evidence>
<dbReference type="Proteomes" id="UP000197174">
    <property type="component" value="Unassembled WGS sequence"/>
</dbReference>
<keyword evidence="3" id="KW-1185">Reference proteome</keyword>
<dbReference type="RefSeq" id="WP_211291723.1">
    <property type="nucleotide sequence ID" value="NZ_MZMV01000110.1"/>
</dbReference>
<dbReference type="AlphaFoldDB" id="A0A246R8Q0"/>
<feature type="non-terminal residue" evidence="2">
    <location>
        <position position="1"/>
    </location>
</feature>
<feature type="region of interest" description="Disordered" evidence="1">
    <location>
        <begin position="1"/>
        <end position="73"/>
    </location>
</feature>
<evidence type="ECO:0000313" key="2">
    <source>
        <dbReference type="EMBL" id="OWU97106.1"/>
    </source>
</evidence>
<dbReference type="EMBL" id="MZMV01000110">
    <property type="protein sequence ID" value="OWU97106.1"/>
    <property type="molecule type" value="Genomic_DNA"/>
</dbReference>
<proteinExistence type="predicted"/>
<organism evidence="2 3">
    <name type="scientific">Micromonospora wenchangensis</name>
    <dbReference type="NCBI Taxonomy" id="1185415"/>
    <lineage>
        <taxon>Bacteria</taxon>
        <taxon>Bacillati</taxon>
        <taxon>Actinomycetota</taxon>
        <taxon>Actinomycetes</taxon>
        <taxon>Micromonosporales</taxon>
        <taxon>Micromonosporaceae</taxon>
        <taxon>Micromonospora</taxon>
    </lineage>
</organism>
<accession>A0A246R8Q0</accession>
<protein>
    <submittedName>
        <fullName evidence="2">Uncharacterized protein</fullName>
    </submittedName>
</protein>
<reference evidence="2 3" key="1">
    <citation type="submission" date="2017-03" db="EMBL/GenBank/DDBJ databases">
        <title>Whole genome sequence of Micromonospora wenchangensis, isolated from mangrove soil.</title>
        <authorList>
            <person name="Yang H."/>
        </authorList>
    </citation>
    <scope>NUCLEOTIDE SEQUENCE [LARGE SCALE GENOMIC DNA]</scope>
    <source>
        <strain evidence="2 3">CCTCC AA 2012002</strain>
    </source>
</reference>
<comment type="caution">
    <text evidence="2">The sequence shown here is derived from an EMBL/GenBank/DDBJ whole genome shotgun (WGS) entry which is preliminary data.</text>
</comment>